<reference evidence="2" key="1">
    <citation type="submission" date="2023-06" db="EMBL/GenBank/DDBJ databases">
        <authorList>
            <person name="Kurt Z."/>
        </authorList>
    </citation>
    <scope>NUCLEOTIDE SEQUENCE</scope>
</reference>
<gene>
    <name evidence="2" type="ORF">HINF_LOCUS35586</name>
    <name evidence="3" type="ORF">HINF_LOCUS72492</name>
</gene>
<dbReference type="Proteomes" id="UP001642409">
    <property type="component" value="Unassembled WGS sequence"/>
</dbReference>
<dbReference type="EMBL" id="CAXDID020000575">
    <property type="protein sequence ID" value="CAL6104005.1"/>
    <property type="molecule type" value="Genomic_DNA"/>
</dbReference>
<dbReference type="EMBL" id="CATOUU010000783">
    <property type="protein sequence ID" value="CAI9947941.1"/>
    <property type="molecule type" value="Genomic_DNA"/>
</dbReference>
<dbReference type="AlphaFoldDB" id="A0AA86PXR3"/>
<comment type="caution">
    <text evidence="2">The sequence shown here is derived from an EMBL/GenBank/DDBJ whole genome shotgun (WGS) entry which is preliminary data.</text>
</comment>
<feature type="compositionally biased region" description="Polar residues" evidence="1">
    <location>
        <begin position="1"/>
        <end position="17"/>
    </location>
</feature>
<organism evidence="2">
    <name type="scientific">Hexamita inflata</name>
    <dbReference type="NCBI Taxonomy" id="28002"/>
    <lineage>
        <taxon>Eukaryota</taxon>
        <taxon>Metamonada</taxon>
        <taxon>Diplomonadida</taxon>
        <taxon>Hexamitidae</taxon>
        <taxon>Hexamitinae</taxon>
        <taxon>Hexamita</taxon>
    </lineage>
</organism>
<feature type="region of interest" description="Disordered" evidence="1">
    <location>
        <begin position="1"/>
        <end position="22"/>
    </location>
</feature>
<evidence type="ECO:0000313" key="3">
    <source>
        <dbReference type="EMBL" id="CAL6104005.1"/>
    </source>
</evidence>
<name>A0AA86PXR3_9EUKA</name>
<accession>A0AA86PXR3</accession>
<evidence type="ECO:0000313" key="2">
    <source>
        <dbReference type="EMBL" id="CAI9947941.1"/>
    </source>
</evidence>
<proteinExistence type="predicted"/>
<evidence type="ECO:0000313" key="4">
    <source>
        <dbReference type="Proteomes" id="UP001642409"/>
    </source>
</evidence>
<sequence>MYITQSSRNNRKQIQNTGGSGDYDAKMTKRFQKINNNGELIINNLRNQNPELKSIEFVQKLNVIRLELYYCRNIDPKLASDTIKELEIHYCLLNNIESLPLKNLEALKITESEDTELDISAIDRCTQLKEL</sequence>
<protein>
    <submittedName>
        <fullName evidence="3">Hypothetical_protein</fullName>
    </submittedName>
</protein>
<keyword evidence="4" id="KW-1185">Reference proteome</keyword>
<evidence type="ECO:0000256" key="1">
    <source>
        <dbReference type="SAM" id="MobiDB-lite"/>
    </source>
</evidence>
<reference evidence="3 4" key="2">
    <citation type="submission" date="2024-07" db="EMBL/GenBank/DDBJ databases">
        <authorList>
            <person name="Akdeniz Z."/>
        </authorList>
    </citation>
    <scope>NUCLEOTIDE SEQUENCE [LARGE SCALE GENOMIC DNA]</scope>
</reference>